<dbReference type="OrthoDB" id="5413827at2759"/>
<dbReference type="PANTHER" id="PTHR38790">
    <property type="entry name" value="2EXR DOMAIN-CONTAINING PROTEIN-RELATED"/>
    <property type="match status" value="1"/>
</dbReference>
<dbReference type="EMBL" id="WWBZ02000013">
    <property type="protein sequence ID" value="KAF4310806.1"/>
    <property type="molecule type" value="Genomic_DNA"/>
</dbReference>
<evidence type="ECO:0000313" key="2">
    <source>
        <dbReference type="EMBL" id="KAF4310806.1"/>
    </source>
</evidence>
<comment type="caution">
    <text evidence="2">The sequence shown here is derived from an EMBL/GenBank/DDBJ whole genome shotgun (WGS) entry which is preliminary data.</text>
</comment>
<proteinExistence type="predicted"/>
<gene>
    <name evidence="2" type="ORF">GTA08_BOTSDO13786</name>
</gene>
<feature type="region of interest" description="Disordered" evidence="1">
    <location>
        <begin position="1"/>
        <end position="32"/>
    </location>
</feature>
<dbReference type="PANTHER" id="PTHR38790:SF4">
    <property type="entry name" value="2EXR DOMAIN-CONTAINING PROTEIN"/>
    <property type="match status" value="1"/>
</dbReference>
<dbReference type="AlphaFoldDB" id="A0A8H4J088"/>
<accession>A0A8H4J088</accession>
<evidence type="ECO:0008006" key="4">
    <source>
        <dbReference type="Google" id="ProtNLM"/>
    </source>
</evidence>
<keyword evidence="3" id="KW-1185">Reference proteome</keyword>
<name>A0A8H4J088_9PEZI</name>
<protein>
    <recommendedName>
        <fullName evidence="4">F-box domain-containing protein</fullName>
    </recommendedName>
</protein>
<reference evidence="2" key="1">
    <citation type="submission" date="2020-04" db="EMBL/GenBank/DDBJ databases">
        <title>Genome Assembly and Annotation of Botryosphaeria dothidea sdau 11-99, a Latent Pathogen of Apple Fruit Ring Rot in China.</title>
        <authorList>
            <person name="Yu C."/>
            <person name="Diao Y."/>
            <person name="Lu Q."/>
            <person name="Zhao J."/>
            <person name="Cui S."/>
            <person name="Peng C."/>
            <person name="He B."/>
            <person name="Liu H."/>
        </authorList>
    </citation>
    <scope>NUCLEOTIDE SEQUENCE [LARGE SCALE GENOMIC DNA]</scope>
    <source>
        <strain evidence="2">Sdau11-99</strain>
    </source>
</reference>
<sequence length="274" mass="30772">MSSSAVTLKRSRSVSPAAPQKKTKPGDAPHFTSPFLKLPAEIRNMIYKELIGNIPLSRFKINKCHLRNSYWHPVLKKSNGPIGRIRYDYLRSTCRQVRAEIMSVFWESNDAHLCTCALSKQFLPVTNLQTGSQHQFSFLSTANLQQITLQIHAGKHDFRYLGQCALFLEAAQFSGSLLLVGPRFDVNQFKKGLVVICTSHYESTGSLAEVCEAVYGDAVFKASKAQNSNVFAPSNAKGKKNPIRTFGHEVPATYTEKDKEIIEFQLRLNFKTRA</sequence>
<evidence type="ECO:0000256" key="1">
    <source>
        <dbReference type="SAM" id="MobiDB-lite"/>
    </source>
</evidence>
<organism evidence="2 3">
    <name type="scientific">Botryosphaeria dothidea</name>
    <dbReference type="NCBI Taxonomy" id="55169"/>
    <lineage>
        <taxon>Eukaryota</taxon>
        <taxon>Fungi</taxon>
        <taxon>Dikarya</taxon>
        <taxon>Ascomycota</taxon>
        <taxon>Pezizomycotina</taxon>
        <taxon>Dothideomycetes</taxon>
        <taxon>Dothideomycetes incertae sedis</taxon>
        <taxon>Botryosphaeriales</taxon>
        <taxon>Botryosphaeriaceae</taxon>
        <taxon>Botryosphaeria</taxon>
    </lineage>
</organism>
<evidence type="ECO:0000313" key="3">
    <source>
        <dbReference type="Proteomes" id="UP000572817"/>
    </source>
</evidence>
<dbReference type="Proteomes" id="UP000572817">
    <property type="component" value="Unassembled WGS sequence"/>
</dbReference>